<keyword evidence="4" id="KW-0732">Signal</keyword>
<evidence type="ECO:0000313" key="8">
    <source>
        <dbReference type="Proteomes" id="UP000245999"/>
    </source>
</evidence>
<dbReference type="FunFam" id="1.20.1610.10:FF:000001">
    <property type="entry name" value="Putative alpha-1,2-mannosidase"/>
    <property type="match status" value="1"/>
</dbReference>
<dbReference type="Gene3D" id="1.20.1050.60">
    <property type="entry name" value="alpha-1,2-mannosidase"/>
    <property type="match status" value="1"/>
</dbReference>
<dbReference type="Gene3D" id="3.30.2080.10">
    <property type="entry name" value="GH92 mannosidase domain"/>
    <property type="match status" value="1"/>
</dbReference>
<feature type="domain" description="Glycosyl hydrolase family 92" evidence="5">
    <location>
        <begin position="290"/>
        <end position="752"/>
    </location>
</feature>
<dbReference type="SUPFAM" id="SSF48208">
    <property type="entry name" value="Six-hairpin glycosidases"/>
    <property type="match status" value="1"/>
</dbReference>
<feature type="signal peptide" evidence="4">
    <location>
        <begin position="1"/>
        <end position="31"/>
    </location>
</feature>
<accession>A0A2Z3GPT7</accession>
<dbReference type="GO" id="GO:0030246">
    <property type="term" value="F:carbohydrate binding"/>
    <property type="evidence" value="ECO:0007669"/>
    <property type="project" value="InterPro"/>
</dbReference>
<dbReference type="FunFam" id="3.30.2080.10:FF:000001">
    <property type="entry name" value="Alpha-1,2-mannosidase subfamily"/>
    <property type="match status" value="1"/>
</dbReference>
<keyword evidence="3" id="KW-0106">Calcium</keyword>
<feature type="chain" id="PRO_5016447023" evidence="4">
    <location>
        <begin position="32"/>
        <end position="771"/>
    </location>
</feature>
<evidence type="ECO:0000256" key="4">
    <source>
        <dbReference type="SAM" id="SignalP"/>
    </source>
</evidence>
<keyword evidence="7" id="KW-0378">Hydrolase</keyword>
<proteinExistence type="predicted"/>
<evidence type="ECO:0000256" key="2">
    <source>
        <dbReference type="ARBA" id="ARBA00011245"/>
    </source>
</evidence>
<dbReference type="KEGG" id="hnv:DDQ68_00535"/>
<dbReference type="Pfam" id="PF07971">
    <property type="entry name" value="Glyco_hydro_92"/>
    <property type="match status" value="1"/>
</dbReference>
<gene>
    <name evidence="7" type="ORF">DDQ68_00535</name>
</gene>
<dbReference type="GO" id="GO:0005975">
    <property type="term" value="P:carbohydrate metabolic process"/>
    <property type="evidence" value="ECO:0007669"/>
    <property type="project" value="InterPro"/>
</dbReference>
<dbReference type="Pfam" id="PF17678">
    <property type="entry name" value="Glyco_hydro_92N"/>
    <property type="match status" value="1"/>
</dbReference>
<dbReference type="PANTHER" id="PTHR12143">
    <property type="entry name" value="PEPTIDE N-GLYCANASE PNGASE -RELATED"/>
    <property type="match status" value="1"/>
</dbReference>
<name>A0A2Z3GPT7_9BACT</name>
<dbReference type="OrthoDB" id="9804511at2"/>
<dbReference type="RefSeq" id="WP_109651891.1">
    <property type="nucleotide sequence ID" value="NZ_CP029145.1"/>
</dbReference>
<sequence length="771" mass="84819">MKLHPTRLLFPTVALVCGLATLMACISNENAATGTTAGGQGPRGLTQYVDPYIGTGFHGHVFMGANVPFGAVQLGPANISEGWDWCSGYNYSDSTIVGFSHMHLSGTGIGDLGDISVMPTTGPVRVIKGTAKNPDKGYVSLFSHRDEQARPGYYSVQLKRYGVRAELTATERVGFHQYTFPKSNEAHLVIDLQEGIGWDLAIETAIEQINDSTLTGYRFSKGWAPDQRIYFAAVFSKPIRKFSSYQVTDSLGSTVAAAKGNRIKGVVTFSTQADEKVKLKVGISPVSTANALVNIKAEIPHWNFAKVVAEANASWEKELQKVRVQMSDPAQQKVFYTALYHTMIAPSIFNDHNGDYRGTDKKIYQGANFTNLTTFSLWDTYRAAHPLFTLLQPNRVNDMVRSMLAIYQQQGKLPVWPLMGNETNTMVGYSAVPVVVDAYLKGFTGFDAALAYEAVKTTAMQDEQGLKAVKEFGFIPADSQTESVAKGLEYAIDDWCIAQMAKKMGKATDYAYFSKRAKNYENYFNKQTRFMRGRISQTAWRTPFDPFVSRHMKDDFTEGNAWQYTWLVPQDVEGLISLLGGEKPFSLKLDSLFVAKGDMGNEASNDITGLIGQYAHGNEPSHHIAYLYNYVGQPWKTADKVRAVMADFYTDKPAGIIGNEDVGQMSAWYVFSALGFYPLNPANGAYVLGSPIISQADLTFADGKTLSISVKNNSTANKYIQSVRVNGQPYGKSYLLHKDLLAGGKIIIVMGPQPSISWGVAAADRPKSVMN</sequence>
<evidence type="ECO:0000313" key="7">
    <source>
        <dbReference type="EMBL" id="AWM31404.1"/>
    </source>
</evidence>
<dbReference type="FunFam" id="1.20.1050.60:FF:000001">
    <property type="entry name" value="Putative alpha-1,2-mannosidase"/>
    <property type="match status" value="1"/>
</dbReference>
<feature type="domain" description="Glycosyl hydrolase family 92 N-terminal" evidence="6">
    <location>
        <begin position="48"/>
        <end position="284"/>
    </location>
</feature>
<protein>
    <submittedName>
        <fullName evidence="7">Sugar hydrolase</fullName>
    </submittedName>
</protein>
<dbReference type="GO" id="GO:0005829">
    <property type="term" value="C:cytosol"/>
    <property type="evidence" value="ECO:0007669"/>
    <property type="project" value="TreeGrafter"/>
</dbReference>
<dbReference type="InterPro" id="IPR041371">
    <property type="entry name" value="GH92_N"/>
</dbReference>
<dbReference type="Gene3D" id="1.20.1610.10">
    <property type="entry name" value="alpha-1,2-mannosidases domains"/>
    <property type="match status" value="1"/>
</dbReference>
<dbReference type="GO" id="GO:0006516">
    <property type="term" value="P:glycoprotein catabolic process"/>
    <property type="evidence" value="ECO:0007669"/>
    <property type="project" value="TreeGrafter"/>
</dbReference>
<dbReference type="PROSITE" id="PS51257">
    <property type="entry name" value="PROKAR_LIPOPROTEIN"/>
    <property type="match status" value="1"/>
</dbReference>
<dbReference type="InterPro" id="IPR008928">
    <property type="entry name" value="6-hairpin_glycosidase_sf"/>
</dbReference>
<dbReference type="Proteomes" id="UP000245999">
    <property type="component" value="Chromosome"/>
</dbReference>
<dbReference type="InterPro" id="IPR014718">
    <property type="entry name" value="GH-type_carb-bd"/>
</dbReference>
<comment type="subunit">
    <text evidence="2">Monomer.</text>
</comment>
<keyword evidence="8" id="KW-1185">Reference proteome</keyword>
<dbReference type="GO" id="GO:0000224">
    <property type="term" value="F:peptide-N4-(N-acetyl-beta-glucosaminyl)asparagine amidase activity"/>
    <property type="evidence" value="ECO:0007669"/>
    <property type="project" value="TreeGrafter"/>
</dbReference>
<reference evidence="8" key="1">
    <citation type="submission" date="2018-04" db="EMBL/GenBank/DDBJ databases">
        <title>Complete genome of Antarctic heterotrophic bacterium Hymenobacter nivis.</title>
        <authorList>
            <person name="Terashima M."/>
        </authorList>
    </citation>
    <scope>NUCLEOTIDE SEQUENCE [LARGE SCALE GENOMIC DNA]</scope>
    <source>
        <strain evidence="8">NBRC 111535</strain>
    </source>
</reference>
<dbReference type="EMBL" id="CP029145">
    <property type="protein sequence ID" value="AWM31404.1"/>
    <property type="molecule type" value="Genomic_DNA"/>
</dbReference>
<comment type="cofactor">
    <cofactor evidence="1">
        <name>Ca(2+)</name>
        <dbReference type="ChEBI" id="CHEBI:29108"/>
    </cofactor>
</comment>
<dbReference type="InterPro" id="IPR050883">
    <property type="entry name" value="PNGase"/>
</dbReference>
<dbReference type="InterPro" id="IPR005887">
    <property type="entry name" value="GH92_a_mannosidase_put"/>
</dbReference>
<dbReference type="NCBIfam" id="TIGR01180">
    <property type="entry name" value="aman2_put"/>
    <property type="match status" value="1"/>
</dbReference>
<evidence type="ECO:0000256" key="1">
    <source>
        <dbReference type="ARBA" id="ARBA00001913"/>
    </source>
</evidence>
<evidence type="ECO:0000256" key="3">
    <source>
        <dbReference type="ARBA" id="ARBA00022837"/>
    </source>
</evidence>
<dbReference type="PANTHER" id="PTHR12143:SF39">
    <property type="entry name" value="SECRETED PROTEIN"/>
    <property type="match status" value="1"/>
</dbReference>
<dbReference type="AlphaFoldDB" id="A0A2Z3GPT7"/>
<evidence type="ECO:0000259" key="6">
    <source>
        <dbReference type="Pfam" id="PF17678"/>
    </source>
</evidence>
<organism evidence="7 8">
    <name type="scientific">Hymenobacter nivis</name>
    <dbReference type="NCBI Taxonomy" id="1850093"/>
    <lineage>
        <taxon>Bacteria</taxon>
        <taxon>Pseudomonadati</taxon>
        <taxon>Bacteroidota</taxon>
        <taxon>Cytophagia</taxon>
        <taxon>Cytophagales</taxon>
        <taxon>Hymenobacteraceae</taxon>
        <taxon>Hymenobacter</taxon>
    </lineage>
</organism>
<dbReference type="InterPro" id="IPR012939">
    <property type="entry name" value="Glyco_hydro_92"/>
</dbReference>
<evidence type="ECO:0000259" key="5">
    <source>
        <dbReference type="Pfam" id="PF07971"/>
    </source>
</evidence>
<dbReference type="Gene3D" id="2.70.98.10">
    <property type="match status" value="1"/>
</dbReference>